<dbReference type="RefSeq" id="WP_201824559.1">
    <property type="nucleotide sequence ID" value="NZ_JAERRA010000001.1"/>
</dbReference>
<evidence type="ECO:0000313" key="2">
    <source>
        <dbReference type="Proteomes" id="UP000643207"/>
    </source>
</evidence>
<dbReference type="AlphaFoldDB" id="A0A9X1BN61"/>
<proteinExistence type="predicted"/>
<dbReference type="Proteomes" id="UP000643207">
    <property type="component" value="Unassembled WGS sequence"/>
</dbReference>
<keyword evidence="2" id="KW-1185">Reference proteome</keyword>
<dbReference type="EMBL" id="JAERRA010000001">
    <property type="protein sequence ID" value="MBL0719297.1"/>
    <property type="molecule type" value="Genomic_DNA"/>
</dbReference>
<comment type="caution">
    <text evidence="1">The sequence shown here is derived from an EMBL/GenBank/DDBJ whole genome shotgun (WGS) entry which is preliminary data.</text>
</comment>
<gene>
    <name evidence="1" type="ORF">JI742_05270</name>
</gene>
<accession>A0A9X1BN61</accession>
<evidence type="ECO:0000313" key="1">
    <source>
        <dbReference type="EMBL" id="MBL0719297.1"/>
    </source>
</evidence>
<protein>
    <submittedName>
        <fullName evidence="1">Uncharacterized protein</fullName>
    </submittedName>
</protein>
<organism evidence="1 2">
    <name type="scientific">Aquariibacter lacus</name>
    <dbReference type="NCBI Taxonomy" id="2801332"/>
    <lineage>
        <taxon>Bacteria</taxon>
        <taxon>Pseudomonadati</taxon>
        <taxon>Pseudomonadota</taxon>
        <taxon>Betaproteobacteria</taxon>
        <taxon>Burkholderiales</taxon>
        <taxon>Sphaerotilaceae</taxon>
        <taxon>Aquariibacter</taxon>
    </lineage>
</organism>
<sequence length="88" mass="9661">MDTATLSARAESSELSMLELAYFASFDRVPPRLALVEPQEMARLLHRALLLDEPLASNALKPADTNRPHVGSLRQLSGPCQVDETKCV</sequence>
<reference evidence="1 2" key="1">
    <citation type="submission" date="2021-01" db="EMBL/GenBank/DDBJ databases">
        <title>Piscinibacter sp. Jin2 Genome sequencing and assembly.</title>
        <authorList>
            <person name="Kim I."/>
        </authorList>
    </citation>
    <scope>NUCLEOTIDE SEQUENCE [LARGE SCALE GENOMIC DNA]</scope>
    <source>
        <strain evidence="1 2">Jin2</strain>
    </source>
</reference>
<name>A0A9X1BN61_9BURK</name>